<gene>
    <name evidence="10" type="ORF">CVAR292_01562</name>
</gene>
<evidence type="ECO:0000256" key="6">
    <source>
        <dbReference type="ARBA" id="ARBA00023136"/>
    </source>
</evidence>
<keyword evidence="11" id="KW-1185">Reference proteome</keyword>
<organism evidence="10 11">
    <name type="scientific">Corynebacterium variabile</name>
    <dbReference type="NCBI Taxonomy" id="1727"/>
    <lineage>
        <taxon>Bacteria</taxon>
        <taxon>Bacillati</taxon>
        <taxon>Actinomycetota</taxon>
        <taxon>Actinomycetes</taxon>
        <taxon>Mycobacteriales</taxon>
        <taxon>Corynebacteriaceae</taxon>
        <taxon>Corynebacterium</taxon>
    </lineage>
</organism>
<dbReference type="SUPFAM" id="SSF52540">
    <property type="entry name" value="P-loop containing nucleoside triphosphate hydrolases"/>
    <property type="match status" value="1"/>
</dbReference>
<feature type="domain" description="ABC transmembrane type-1" evidence="9">
    <location>
        <begin position="33"/>
        <end position="308"/>
    </location>
</feature>
<evidence type="ECO:0000256" key="4">
    <source>
        <dbReference type="ARBA" id="ARBA00022840"/>
    </source>
</evidence>
<dbReference type="NCBIfam" id="TIGR02868">
    <property type="entry name" value="CydC"/>
    <property type="match status" value="1"/>
</dbReference>
<dbReference type="InterPro" id="IPR011527">
    <property type="entry name" value="ABC1_TM_dom"/>
</dbReference>
<feature type="transmembrane region" description="Helical" evidence="7">
    <location>
        <begin position="21"/>
        <end position="46"/>
    </location>
</feature>
<dbReference type="InterPro" id="IPR003593">
    <property type="entry name" value="AAA+_ATPase"/>
</dbReference>
<dbReference type="PROSITE" id="PS50893">
    <property type="entry name" value="ABC_TRANSPORTER_2"/>
    <property type="match status" value="1"/>
</dbReference>
<dbReference type="EMBL" id="FAUH01000009">
    <property type="protein sequence ID" value="CUU66224.1"/>
    <property type="molecule type" value="Genomic_DNA"/>
</dbReference>
<keyword evidence="6 7" id="KW-0472">Membrane</keyword>
<dbReference type="GO" id="GO:0005886">
    <property type="term" value="C:plasma membrane"/>
    <property type="evidence" value="ECO:0007669"/>
    <property type="project" value="UniProtKB-SubCell"/>
</dbReference>
<dbReference type="SMART" id="SM00382">
    <property type="entry name" value="AAA"/>
    <property type="match status" value="1"/>
</dbReference>
<evidence type="ECO:0000256" key="7">
    <source>
        <dbReference type="SAM" id="Phobius"/>
    </source>
</evidence>
<keyword evidence="2 7" id="KW-0812">Transmembrane</keyword>
<sequence>MTTLRTLRTARPMTGLRLRDLVGPVATGTMTLLASLTLTVVSAWLITRAWEMPPVMDLTVAVTAVRALGISRAAFRYTDRLASHRLALRCAGTARVTAYRRLAAAPTSRTAALGRGELVTRFTDDIDAVADVIVRAVVPALVALVTGVLAVGFTAALSAPAAIVLAVGLLIAGTGAPWAVARSVRIAESRRATAAGRYATAVDRVLTDSAALRVRGTLTDALAGAGDAARGLTAAAEAGAPARAAGTALSVFASAATVVGVLLVATVGYLDAGAAVRSPQWFGVLVLLATAAFEATSALPEAAEAATRASGAASRLAALTGEDAVPAGGTAAAPAVAVRSVPFSGVPRLRATRLSYGRDRVLGTVDLDLPAGARYTVTAASGTGKTTLLLTLAGLLPPLAGRITLDGVPLAGIDPELLHRTVAYLPEDAHVFATTVRDNLAVGAPDATDGLMLTVLDAVGLDDWVEELPEGLSTVLTDGAESLSGGQRRRLLLARMLLTDAPVLLLDEPFEHLDAAGTADLEALLASDRLPGARTTPGGRTVVVVRHPR</sequence>
<name>A0A0X2NL71_9CORY</name>
<evidence type="ECO:0000259" key="8">
    <source>
        <dbReference type="PROSITE" id="PS50893"/>
    </source>
</evidence>
<dbReference type="InterPro" id="IPR014223">
    <property type="entry name" value="ABC_CydC/D"/>
</dbReference>
<dbReference type="AlphaFoldDB" id="A0A0X2NL71"/>
<keyword evidence="5 7" id="KW-1133">Transmembrane helix</keyword>
<comment type="subcellular location">
    <subcellularLocation>
        <location evidence="1">Cell membrane</location>
        <topology evidence="1">Multi-pass membrane protein</topology>
    </subcellularLocation>
</comment>
<dbReference type="Gene3D" id="3.40.50.300">
    <property type="entry name" value="P-loop containing nucleotide triphosphate hydrolases"/>
    <property type="match status" value="1"/>
</dbReference>
<feature type="transmembrane region" description="Helical" evidence="7">
    <location>
        <begin position="248"/>
        <end position="269"/>
    </location>
</feature>
<keyword evidence="3" id="KW-0547">Nucleotide-binding</keyword>
<dbReference type="PROSITE" id="PS50929">
    <property type="entry name" value="ABC_TM1F"/>
    <property type="match status" value="1"/>
</dbReference>
<dbReference type="PANTHER" id="PTHR43394">
    <property type="entry name" value="ATP-DEPENDENT PERMEASE MDL1, MITOCHONDRIAL"/>
    <property type="match status" value="1"/>
</dbReference>
<proteinExistence type="predicted"/>
<dbReference type="GO" id="GO:0016887">
    <property type="term" value="F:ATP hydrolysis activity"/>
    <property type="evidence" value="ECO:0007669"/>
    <property type="project" value="InterPro"/>
</dbReference>
<reference evidence="11" key="1">
    <citation type="submission" date="2015-11" db="EMBL/GenBank/DDBJ databases">
        <authorList>
            <person name="Dugat-Bony E."/>
        </authorList>
    </citation>
    <scope>NUCLEOTIDE SEQUENCE [LARGE SCALE GENOMIC DNA]</scope>
    <source>
        <strain evidence="11">Mu292</strain>
    </source>
</reference>
<evidence type="ECO:0000256" key="1">
    <source>
        <dbReference type="ARBA" id="ARBA00004651"/>
    </source>
</evidence>
<keyword evidence="4" id="KW-0067">ATP-binding</keyword>
<evidence type="ECO:0000313" key="10">
    <source>
        <dbReference type="EMBL" id="CUU66224.1"/>
    </source>
</evidence>
<dbReference type="Pfam" id="PF00005">
    <property type="entry name" value="ABC_tran"/>
    <property type="match status" value="1"/>
</dbReference>
<dbReference type="PANTHER" id="PTHR43394:SF1">
    <property type="entry name" value="ATP-BINDING CASSETTE SUB-FAMILY B MEMBER 10, MITOCHONDRIAL"/>
    <property type="match status" value="1"/>
</dbReference>
<dbReference type="GO" id="GO:0015421">
    <property type="term" value="F:ABC-type oligopeptide transporter activity"/>
    <property type="evidence" value="ECO:0007669"/>
    <property type="project" value="TreeGrafter"/>
</dbReference>
<evidence type="ECO:0000256" key="5">
    <source>
        <dbReference type="ARBA" id="ARBA00022989"/>
    </source>
</evidence>
<dbReference type="InterPro" id="IPR003439">
    <property type="entry name" value="ABC_transporter-like_ATP-bd"/>
</dbReference>
<evidence type="ECO:0000313" key="11">
    <source>
        <dbReference type="Proteomes" id="UP000182498"/>
    </source>
</evidence>
<evidence type="ECO:0000256" key="3">
    <source>
        <dbReference type="ARBA" id="ARBA00022741"/>
    </source>
</evidence>
<dbReference type="InterPro" id="IPR027417">
    <property type="entry name" value="P-loop_NTPase"/>
</dbReference>
<dbReference type="GO" id="GO:0045454">
    <property type="term" value="P:cell redox homeostasis"/>
    <property type="evidence" value="ECO:0007669"/>
    <property type="project" value="InterPro"/>
</dbReference>
<feature type="transmembrane region" description="Helical" evidence="7">
    <location>
        <begin position="161"/>
        <end position="181"/>
    </location>
</feature>
<protein>
    <submittedName>
        <fullName evidence="10">Thiol reductant ABC exporter, CydC subunit</fullName>
    </submittedName>
</protein>
<evidence type="ECO:0000256" key="2">
    <source>
        <dbReference type="ARBA" id="ARBA00022692"/>
    </source>
</evidence>
<feature type="domain" description="ABC transporter" evidence="8">
    <location>
        <begin position="341"/>
        <end position="547"/>
    </location>
</feature>
<dbReference type="InterPro" id="IPR017871">
    <property type="entry name" value="ABC_transporter-like_CS"/>
</dbReference>
<dbReference type="GO" id="GO:0034775">
    <property type="term" value="P:glutathione transmembrane transport"/>
    <property type="evidence" value="ECO:0007669"/>
    <property type="project" value="InterPro"/>
</dbReference>
<feature type="transmembrane region" description="Helical" evidence="7">
    <location>
        <begin position="58"/>
        <end position="75"/>
    </location>
</feature>
<dbReference type="InterPro" id="IPR036640">
    <property type="entry name" value="ABC1_TM_sf"/>
</dbReference>
<accession>A0A0X2NL71</accession>
<evidence type="ECO:0000259" key="9">
    <source>
        <dbReference type="PROSITE" id="PS50929"/>
    </source>
</evidence>
<dbReference type="SUPFAM" id="SSF90123">
    <property type="entry name" value="ABC transporter transmembrane region"/>
    <property type="match status" value="1"/>
</dbReference>
<dbReference type="Proteomes" id="UP000182498">
    <property type="component" value="Unassembled WGS sequence"/>
</dbReference>
<dbReference type="PROSITE" id="PS00211">
    <property type="entry name" value="ABC_TRANSPORTER_1"/>
    <property type="match status" value="1"/>
</dbReference>
<dbReference type="InterPro" id="IPR039421">
    <property type="entry name" value="Type_1_exporter"/>
</dbReference>
<feature type="transmembrane region" description="Helical" evidence="7">
    <location>
        <begin position="132"/>
        <end position="155"/>
    </location>
</feature>
<dbReference type="GO" id="GO:0005524">
    <property type="term" value="F:ATP binding"/>
    <property type="evidence" value="ECO:0007669"/>
    <property type="project" value="UniProtKB-KW"/>
</dbReference>
<dbReference type="Gene3D" id="1.20.1560.10">
    <property type="entry name" value="ABC transporter type 1, transmembrane domain"/>
    <property type="match status" value="1"/>
</dbReference>